<name>R2XKP6_9ENTE</name>
<dbReference type="HOGENOM" id="CLU_2301482_0_0_9"/>
<dbReference type="EMBL" id="AJDQ01000008">
    <property type="protein sequence ID" value="EOI55474.1"/>
    <property type="molecule type" value="Genomic_DNA"/>
</dbReference>
<dbReference type="Proteomes" id="UP000014160">
    <property type="component" value="Unassembled WGS sequence"/>
</dbReference>
<reference evidence="1 3" key="1">
    <citation type="submission" date="2013-02" db="EMBL/GenBank/DDBJ databases">
        <title>The Genome Sequence of Enterococcus gilvus ATCC BAA-350.</title>
        <authorList>
            <consortium name="The Broad Institute Genome Sequencing Platform"/>
            <consortium name="The Broad Institute Genome Sequencing Center for Infectious Disease"/>
            <person name="Earl A.M."/>
            <person name="Gilmore M.S."/>
            <person name="Lebreton F."/>
            <person name="Walker B."/>
            <person name="Young S.K."/>
            <person name="Zeng Q."/>
            <person name="Gargeya S."/>
            <person name="Fitzgerald M."/>
            <person name="Haas B."/>
            <person name="Abouelleil A."/>
            <person name="Alvarado L."/>
            <person name="Arachchi H.M."/>
            <person name="Berlin A.M."/>
            <person name="Chapman S.B."/>
            <person name="Dewar J."/>
            <person name="Goldberg J."/>
            <person name="Griggs A."/>
            <person name="Gujja S."/>
            <person name="Hansen M."/>
            <person name="Howarth C."/>
            <person name="Imamovic A."/>
            <person name="Larimer J."/>
            <person name="McCowan C."/>
            <person name="Murphy C."/>
            <person name="Neiman D."/>
            <person name="Pearson M."/>
            <person name="Priest M."/>
            <person name="Roberts A."/>
            <person name="Saif S."/>
            <person name="Shea T."/>
            <person name="Sisk P."/>
            <person name="Sykes S."/>
            <person name="Wortman J."/>
            <person name="Nusbaum C."/>
            <person name="Birren B."/>
        </authorList>
    </citation>
    <scope>NUCLEOTIDE SEQUENCE [LARGE SCALE GENOMIC DNA]</scope>
    <source>
        <strain evidence="1 3">ATCC BAA-350</strain>
    </source>
</reference>
<evidence type="ECO:0000313" key="2">
    <source>
        <dbReference type="EMBL" id="EOW81983.1"/>
    </source>
</evidence>
<protein>
    <recommendedName>
        <fullName evidence="5">RelE/StbE family addiction module toxin</fullName>
    </recommendedName>
</protein>
<organism evidence="1 3">
    <name type="scientific">Enterococcus gilvus ATCC BAA-350</name>
    <dbReference type="NCBI Taxonomy" id="1158614"/>
    <lineage>
        <taxon>Bacteria</taxon>
        <taxon>Bacillati</taxon>
        <taxon>Bacillota</taxon>
        <taxon>Bacilli</taxon>
        <taxon>Lactobacillales</taxon>
        <taxon>Enterococcaceae</taxon>
        <taxon>Enterococcus</taxon>
    </lineage>
</organism>
<dbReference type="PATRIC" id="fig|1158614.3.peg.2677"/>
<comment type="caution">
    <text evidence="1">The sequence shown here is derived from an EMBL/GenBank/DDBJ whole genome shotgun (WGS) entry which is preliminary data.</text>
</comment>
<dbReference type="Proteomes" id="UP000013750">
    <property type="component" value="Unassembled WGS sequence"/>
</dbReference>
<dbReference type="AlphaFoldDB" id="R2XKP6"/>
<evidence type="ECO:0000313" key="4">
    <source>
        <dbReference type="Proteomes" id="UP000014160"/>
    </source>
</evidence>
<evidence type="ECO:0000313" key="3">
    <source>
        <dbReference type="Proteomes" id="UP000013750"/>
    </source>
</evidence>
<evidence type="ECO:0000313" key="1">
    <source>
        <dbReference type="EMBL" id="EOI55474.1"/>
    </source>
</evidence>
<gene>
    <name evidence="2" type="ORF">I592_01284</name>
    <name evidence="1" type="ORF">UKC_02682</name>
</gene>
<dbReference type="EMBL" id="ASWH01000001">
    <property type="protein sequence ID" value="EOW81983.1"/>
    <property type="molecule type" value="Genomic_DNA"/>
</dbReference>
<proteinExistence type="predicted"/>
<sequence>MYQYVISNPERLTEEINNLLSFPLLREQIKEKLFERIISDAKENCETATPEQLFDVKEYGVWFHTVNYPEFRIGIGRYDTFVIYRCRMDDDRLTIRIELE</sequence>
<keyword evidence="4" id="KW-1185">Reference proteome</keyword>
<reference evidence="2 4" key="2">
    <citation type="submission" date="2013-03" db="EMBL/GenBank/DDBJ databases">
        <title>The Genome Sequence of Enterococcus gilvus ATCC BAA-350 (PacBio/Illumina hybrid assembly).</title>
        <authorList>
            <consortium name="The Broad Institute Genomics Platform"/>
            <consortium name="The Broad Institute Genome Sequencing Center for Infectious Disease"/>
            <person name="Earl A."/>
            <person name="Russ C."/>
            <person name="Gilmore M."/>
            <person name="Surin D."/>
            <person name="Walker B."/>
            <person name="Young S."/>
            <person name="Zeng Q."/>
            <person name="Gargeya S."/>
            <person name="Fitzgerald M."/>
            <person name="Haas B."/>
            <person name="Abouelleil A."/>
            <person name="Allen A.W."/>
            <person name="Alvarado L."/>
            <person name="Arachchi H.M."/>
            <person name="Berlin A.M."/>
            <person name="Chapman S.B."/>
            <person name="Gainer-Dewar J."/>
            <person name="Goldberg J."/>
            <person name="Griggs A."/>
            <person name="Gujja S."/>
            <person name="Hansen M."/>
            <person name="Howarth C."/>
            <person name="Imamovic A."/>
            <person name="Ireland A."/>
            <person name="Larimer J."/>
            <person name="McCowan C."/>
            <person name="Murphy C."/>
            <person name="Pearson M."/>
            <person name="Poon T.W."/>
            <person name="Priest M."/>
            <person name="Roberts A."/>
            <person name="Saif S."/>
            <person name="Shea T."/>
            <person name="Sisk P."/>
            <person name="Sykes S."/>
            <person name="Wortman J."/>
            <person name="Nusbaum C."/>
            <person name="Birren B."/>
        </authorList>
    </citation>
    <scope>NUCLEOTIDE SEQUENCE [LARGE SCALE GENOMIC DNA]</scope>
    <source>
        <strain evidence="2 4">ATCC BAA-350</strain>
    </source>
</reference>
<dbReference type="RefSeq" id="WP_010781055.1">
    <property type="nucleotide sequence ID" value="NZ_ASWH01000001.1"/>
</dbReference>
<evidence type="ECO:0008006" key="5">
    <source>
        <dbReference type="Google" id="ProtNLM"/>
    </source>
</evidence>
<accession>R2XKP6</accession>